<keyword evidence="4 7" id="KW-0812">Transmembrane</keyword>
<evidence type="ECO:0000256" key="7">
    <source>
        <dbReference type="RuleBase" id="RU363032"/>
    </source>
</evidence>
<dbReference type="GO" id="GO:0055085">
    <property type="term" value="P:transmembrane transport"/>
    <property type="evidence" value="ECO:0007669"/>
    <property type="project" value="InterPro"/>
</dbReference>
<evidence type="ECO:0000256" key="8">
    <source>
        <dbReference type="SAM" id="MobiDB-lite"/>
    </source>
</evidence>
<feature type="domain" description="ABC transmembrane type-1" evidence="9">
    <location>
        <begin position="170"/>
        <end position="371"/>
    </location>
</feature>
<dbReference type="AlphaFoldDB" id="A0A3G6J443"/>
<sequence precursor="true">MSNLPQQHSHHTSLLPPELGTPSPVAVAAASPGQSNATPNPAAADSNSTDPDTSSAVPAAVRGTATGSAATLPASYVIRRLLSGIAVLFAAFTVTFILLAALPGDAVAARFEDPQLGLTPEQIAEIRNAYGLDKPLLAQYFIVLSGFLTGNFGYSAASGASVTTLIGQALPGTLVLAAAALTVALIVSVAIAYLSYRVQAGWLRKLVTALPATFVSLPVFLVGIVLIQVVSFRLGLVPVIGASPLQALILPTVTLAVPIIAPVAQVLVRSVADVANQPYVTVARAKGASRSWLFFHTIVRNALLPAVTMIGLIFGELIGGAVVTEAVFSRPGIGSLTVLSVANRDTPVLLAIVVLAVAAYVVVNIVVDLLYPLLDPRLQRRAPNTAAQSAAQSAAAQP</sequence>
<dbReference type="PANTHER" id="PTHR43163">
    <property type="entry name" value="DIPEPTIDE TRANSPORT SYSTEM PERMEASE PROTEIN DPPB-RELATED"/>
    <property type="match status" value="1"/>
</dbReference>
<dbReference type="CDD" id="cd06261">
    <property type="entry name" value="TM_PBP2"/>
    <property type="match status" value="1"/>
</dbReference>
<organism evidence="10 11">
    <name type="scientific">Corynebacterium choanae</name>
    <dbReference type="NCBI Taxonomy" id="1862358"/>
    <lineage>
        <taxon>Bacteria</taxon>
        <taxon>Bacillati</taxon>
        <taxon>Actinomycetota</taxon>
        <taxon>Actinomycetes</taxon>
        <taxon>Mycobacteriales</taxon>
        <taxon>Corynebacteriaceae</taxon>
        <taxon>Corynebacterium</taxon>
    </lineage>
</organism>
<evidence type="ECO:0000259" key="9">
    <source>
        <dbReference type="PROSITE" id="PS50928"/>
    </source>
</evidence>
<evidence type="ECO:0000313" key="10">
    <source>
        <dbReference type="EMBL" id="AZA12716.1"/>
    </source>
</evidence>
<dbReference type="InterPro" id="IPR000515">
    <property type="entry name" value="MetI-like"/>
</dbReference>
<keyword evidence="3" id="KW-1003">Cell membrane</keyword>
<dbReference type="EMBL" id="CP033896">
    <property type="protein sequence ID" value="AZA12716.1"/>
    <property type="molecule type" value="Genomic_DNA"/>
</dbReference>
<evidence type="ECO:0000256" key="5">
    <source>
        <dbReference type="ARBA" id="ARBA00022989"/>
    </source>
</evidence>
<keyword evidence="2 7" id="KW-0813">Transport</keyword>
<reference evidence="10 11" key="1">
    <citation type="submission" date="2018-11" db="EMBL/GenBank/DDBJ databases">
        <authorList>
            <person name="Kleinhagauer T."/>
            <person name="Glaeser S.P."/>
            <person name="Spergser J."/>
            <person name="Ruckert C."/>
            <person name="Kaempfer P."/>
            <person name="Busse H.-J."/>
        </authorList>
    </citation>
    <scope>NUCLEOTIDE SEQUENCE [LARGE SCALE GENOMIC DNA]</scope>
    <source>
        <strain evidence="10 11">200CH</strain>
    </source>
</reference>
<feature type="compositionally biased region" description="Polar residues" evidence="8">
    <location>
        <begin position="33"/>
        <end position="56"/>
    </location>
</feature>
<dbReference type="KEGG" id="ccho:CCHOA_01440"/>
<dbReference type="PANTHER" id="PTHR43163:SF6">
    <property type="entry name" value="DIPEPTIDE TRANSPORT SYSTEM PERMEASE PROTEIN DPPB-RELATED"/>
    <property type="match status" value="1"/>
</dbReference>
<evidence type="ECO:0000256" key="6">
    <source>
        <dbReference type="ARBA" id="ARBA00023136"/>
    </source>
</evidence>
<feature type="compositionally biased region" description="Low complexity" evidence="8">
    <location>
        <begin position="22"/>
        <end position="32"/>
    </location>
</feature>
<feature type="transmembrane region" description="Helical" evidence="7">
    <location>
        <begin position="348"/>
        <end position="371"/>
    </location>
</feature>
<keyword evidence="11" id="KW-1185">Reference proteome</keyword>
<keyword evidence="6 7" id="KW-0472">Membrane</keyword>
<feature type="transmembrane region" description="Helical" evidence="7">
    <location>
        <begin position="206"/>
        <end position="227"/>
    </location>
</feature>
<keyword evidence="5 7" id="KW-1133">Transmembrane helix</keyword>
<protein>
    <submittedName>
        <fullName evidence="10">Glutathione transport system permease protein GsiC</fullName>
    </submittedName>
</protein>
<gene>
    <name evidence="10" type="primary">gsiC</name>
    <name evidence="10" type="ORF">CCHOA_01440</name>
</gene>
<evidence type="ECO:0000313" key="11">
    <source>
        <dbReference type="Proteomes" id="UP000269019"/>
    </source>
</evidence>
<comment type="subcellular location">
    <subcellularLocation>
        <location evidence="1 7">Cell membrane</location>
        <topology evidence="1 7">Multi-pass membrane protein</topology>
    </subcellularLocation>
</comment>
<dbReference type="PROSITE" id="PS50928">
    <property type="entry name" value="ABC_TM1"/>
    <property type="match status" value="1"/>
</dbReference>
<feature type="transmembrane region" description="Helical" evidence="7">
    <location>
        <begin position="81"/>
        <end position="102"/>
    </location>
</feature>
<dbReference type="InterPro" id="IPR045621">
    <property type="entry name" value="BPD_transp_1_N"/>
</dbReference>
<evidence type="ECO:0000256" key="1">
    <source>
        <dbReference type="ARBA" id="ARBA00004651"/>
    </source>
</evidence>
<proteinExistence type="inferred from homology"/>
<dbReference type="SUPFAM" id="SSF161098">
    <property type="entry name" value="MetI-like"/>
    <property type="match status" value="1"/>
</dbReference>
<dbReference type="Gene3D" id="1.10.3720.10">
    <property type="entry name" value="MetI-like"/>
    <property type="match status" value="1"/>
</dbReference>
<dbReference type="Proteomes" id="UP000269019">
    <property type="component" value="Chromosome"/>
</dbReference>
<evidence type="ECO:0000256" key="4">
    <source>
        <dbReference type="ARBA" id="ARBA00022692"/>
    </source>
</evidence>
<dbReference type="Pfam" id="PF19300">
    <property type="entry name" value="BPD_transp_1_N"/>
    <property type="match status" value="1"/>
</dbReference>
<evidence type="ECO:0000256" key="2">
    <source>
        <dbReference type="ARBA" id="ARBA00022448"/>
    </source>
</evidence>
<accession>A0A3G6J443</accession>
<feature type="transmembrane region" description="Helical" evidence="7">
    <location>
        <begin position="247"/>
        <end position="268"/>
    </location>
</feature>
<feature type="transmembrane region" description="Helical" evidence="7">
    <location>
        <begin position="174"/>
        <end position="194"/>
    </location>
</feature>
<dbReference type="InterPro" id="IPR035906">
    <property type="entry name" value="MetI-like_sf"/>
</dbReference>
<comment type="similarity">
    <text evidence="7">Belongs to the binding-protein-dependent transport system permease family.</text>
</comment>
<evidence type="ECO:0000256" key="3">
    <source>
        <dbReference type="ARBA" id="ARBA00022475"/>
    </source>
</evidence>
<dbReference type="GO" id="GO:0005886">
    <property type="term" value="C:plasma membrane"/>
    <property type="evidence" value="ECO:0007669"/>
    <property type="project" value="UniProtKB-SubCell"/>
</dbReference>
<feature type="transmembrane region" description="Helical" evidence="7">
    <location>
        <begin position="136"/>
        <end position="154"/>
    </location>
</feature>
<name>A0A3G6J443_9CORY</name>
<feature type="transmembrane region" description="Helical" evidence="7">
    <location>
        <begin position="302"/>
        <end position="328"/>
    </location>
</feature>
<feature type="region of interest" description="Disordered" evidence="8">
    <location>
        <begin position="1"/>
        <end position="58"/>
    </location>
</feature>
<dbReference type="Pfam" id="PF00528">
    <property type="entry name" value="BPD_transp_1"/>
    <property type="match status" value="1"/>
</dbReference>